<keyword evidence="5 6" id="KW-0472">Membrane</keyword>
<dbReference type="Pfam" id="PF02133">
    <property type="entry name" value="Transp_cyt_pur"/>
    <property type="match status" value="1"/>
</dbReference>
<keyword evidence="3 6" id="KW-0812">Transmembrane</keyword>
<dbReference type="PANTHER" id="PTHR30569:SF0">
    <property type="entry name" value="CYTOSINE PERMEASE"/>
    <property type="match status" value="1"/>
</dbReference>
<evidence type="ECO:0000256" key="6">
    <source>
        <dbReference type="SAM" id="Phobius"/>
    </source>
</evidence>
<feature type="transmembrane region" description="Helical" evidence="6">
    <location>
        <begin position="335"/>
        <end position="357"/>
    </location>
</feature>
<reference evidence="7 8" key="1">
    <citation type="submission" date="2019-02" db="EMBL/GenBank/DDBJ databases">
        <title>Draft genome sequence of Amycolatopsis sp. 8-3EHSu isolated from roots of Suaeda maritima.</title>
        <authorList>
            <person name="Duangmal K."/>
            <person name="Chantavorakit T."/>
        </authorList>
    </citation>
    <scope>NUCLEOTIDE SEQUENCE [LARGE SCALE GENOMIC DNA]</scope>
    <source>
        <strain evidence="7 8">8-3EHSu</strain>
    </source>
</reference>
<comment type="similarity">
    <text evidence="2">Belongs to the purine-cytosine permease (2.A.39) family.</text>
</comment>
<dbReference type="CDD" id="cd11484">
    <property type="entry name" value="SLC-NCS1sbd_CobB-like"/>
    <property type="match status" value="1"/>
</dbReference>
<evidence type="ECO:0000313" key="7">
    <source>
        <dbReference type="EMBL" id="RZQ60103.1"/>
    </source>
</evidence>
<sequence>MHGGETGEDYALERVPDRARYPWWTVAVQRFGQLSDLTQFLLGATLGAGLSLWGAFWSFTLGAAILELVAIVVGIIGVREGLSTSVLARWTGFGRYGSALIALVIGVSLIGWFGIQNSLFAGGMHTLVGALPLPVWSVITGLAVTVLVLFGFRWMAWVAYVTVPAFLVLAGWSIVSQLSEHDLGDLAASGPFGDPISIATGATIVAGSFIAGAVITPDMTRFNRTAADVVKQSVVSITLGQYVMGLIGVLVAYAVRSSDIVAIVAATSGVAGVIVLVSATVKINDWNLYGGSLAVVNGIATLTRTRVRRVVVTAVIGVVGTALSTAGILERFSDFLTLLGVALPPIAGIMAAEYFVVRRWRGDLDTSRANGVLPAAEPGWVPATLVVWLGAAAFGWWTEQAQWGIPALNSLAVAAVAYLVAAKAGLLRSFADGPTSGREEVRS</sequence>
<feature type="transmembrane region" description="Helical" evidence="6">
    <location>
        <begin position="403"/>
        <end position="421"/>
    </location>
</feature>
<dbReference type="GO" id="GO:0015209">
    <property type="term" value="F:cytosine transmembrane transporter activity"/>
    <property type="evidence" value="ECO:0007669"/>
    <property type="project" value="InterPro"/>
</dbReference>
<keyword evidence="4 6" id="KW-1133">Transmembrane helix</keyword>
<dbReference type="PANTHER" id="PTHR30569">
    <property type="entry name" value="CYTOSINE TRANSPORTER CODB"/>
    <property type="match status" value="1"/>
</dbReference>
<dbReference type="EMBL" id="SFCC01000019">
    <property type="protein sequence ID" value="RZQ60103.1"/>
    <property type="molecule type" value="Genomic_DNA"/>
</dbReference>
<dbReference type="AlphaFoldDB" id="A0A4Q7J146"/>
<feature type="transmembrane region" description="Helical" evidence="6">
    <location>
        <begin position="260"/>
        <end position="281"/>
    </location>
</feature>
<feature type="transmembrane region" description="Helical" evidence="6">
    <location>
        <begin position="195"/>
        <end position="214"/>
    </location>
</feature>
<protein>
    <submittedName>
        <fullName evidence="7">Cytosine permease</fullName>
    </submittedName>
</protein>
<organism evidence="7 8">
    <name type="scientific">Amycolatopsis suaedae</name>
    <dbReference type="NCBI Taxonomy" id="2510978"/>
    <lineage>
        <taxon>Bacteria</taxon>
        <taxon>Bacillati</taxon>
        <taxon>Actinomycetota</taxon>
        <taxon>Actinomycetes</taxon>
        <taxon>Pseudonocardiales</taxon>
        <taxon>Pseudonocardiaceae</taxon>
        <taxon>Amycolatopsis</taxon>
    </lineage>
</organism>
<evidence type="ECO:0000256" key="3">
    <source>
        <dbReference type="ARBA" id="ARBA00022692"/>
    </source>
</evidence>
<keyword evidence="8" id="KW-1185">Reference proteome</keyword>
<gene>
    <name evidence="7" type="ORF">EWH70_30850</name>
</gene>
<proteinExistence type="inferred from homology"/>
<dbReference type="InterPro" id="IPR030191">
    <property type="entry name" value="CodB"/>
</dbReference>
<dbReference type="Gene3D" id="1.10.4160.10">
    <property type="entry name" value="Hydantoin permease"/>
    <property type="match status" value="1"/>
</dbReference>
<feature type="transmembrane region" description="Helical" evidence="6">
    <location>
        <begin position="127"/>
        <end position="150"/>
    </location>
</feature>
<dbReference type="OrthoDB" id="3169878at2"/>
<dbReference type="Proteomes" id="UP000292003">
    <property type="component" value="Unassembled WGS sequence"/>
</dbReference>
<evidence type="ECO:0000256" key="4">
    <source>
        <dbReference type="ARBA" id="ARBA00022989"/>
    </source>
</evidence>
<dbReference type="InterPro" id="IPR001248">
    <property type="entry name" value="Pur-cyt_permease"/>
</dbReference>
<feature type="transmembrane region" description="Helical" evidence="6">
    <location>
        <begin position="378"/>
        <end position="397"/>
    </location>
</feature>
<comment type="subcellular location">
    <subcellularLocation>
        <location evidence="1">Membrane</location>
        <topology evidence="1">Multi-pass membrane protein</topology>
    </subcellularLocation>
</comment>
<evidence type="ECO:0000256" key="1">
    <source>
        <dbReference type="ARBA" id="ARBA00004141"/>
    </source>
</evidence>
<accession>A0A4Q7J146</accession>
<feature type="transmembrane region" description="Helical" evidence="6">
    <location>
        <begin position="157"/>
        <end position="175"/>
    </location>
</feature>
<feature type="transmembrane region" description="Helical" evidence="6">
    <location>
        <begin position="310"/>
        <end position="329"/>
    </location>
</feature>
<feature type="transmembrane region" description="Helical" evidence="6">
    <location>
        <begin position="55"/>
        <end position="76"/>
    </location>
</feature>
<feature type="transmembrane region" description="Helical" evidence="6">
    <location>
        <begin position="234"/>
        <end position="254"/>
    </location>
</feature>
<feature type="transmembrane region" description="Helical" evidence="6">
    <location>
        <begin position="96"/>
        <end position="115"/>
    </location>
</feature>
<dbReference type="GO" id="GO:0005886">
    <property type="term" value="C:plasma membrane"/>
    <property type="evidence" value="ECO:0007669"/>
    <property type="project" value="TreeGrafter"/>
</dbReference>
<evidence type="ECO:0000256" key="5">
    <source>
        <dbReference type="ARBA" id="ARBA00023136"/>
    </source>
</evidence>
<evidence type="ECO:0000313" key="8">
    <source>
        <dbReference type="Proteomes" id="UP000292003"/>
    </source>
</evidence>
<name>A0A4Q7J146_9PSEU</name>
<evidence type="ECO:0000256" key="2">
    <source>
        <dbReference type="ARBA" id="ARBA00008974"/>
    </source>
</evidence>
<comment type="caution">
    <text evidence="7">The sequence shown here is derived from an EMBL/GenBank/DDBJ whole genome shotgun (WGS) entry which is preliminary data.</text>
</comment>
<dbReference type="RefSeq" id="WP_130479089.1">
    <property type="nucleotide sequence ID" value="NZ_SFCC01000019.1"/>
</dbReference>